<evidence type="ECO:0000256" key="1">
    <source>
        <dbReference type="SAM" id="MobiDB-lite"/>
    </source>
</evidence>
<feature type="compositionally biased region" description="Pro residues" evidence="1">
    <location>
        <begin position="415"/>
        <end position="424"/>
    </location>
</feature>
<evidence type="ECO:0000313" key="3">
    <source>
        <dbReference type="Proteomes" id="UP000236319"/>
    </source>
</evidence>
<feature type="region of interest" description="Disordered" evidence="1">
    <location>
        <begin position="405"/>
        <end position="688"/>
    </location>
</feature>
<protein>
    <submittedName>
        <fullName evidence="2">Ribosome binding protein, putative</fullName>
    </submittedName>
</protein>
<proteinExistence type="predicted"/>
<dbReference type="PANTHER" id="PTHR24637">
    <property type="entry name" value="COLLAGEN"/>
    <property type="match status" value="1"/>
</dbReference>
<organism evidence="2 3">
    <name type="scientific">Babesia ovata</name>
    <dbReference type="NCBI Taxonomy" id="189622"/>
    <lineage>
        <taxon>Eukaryota</taxon>
        <taxon>Sar</taxon>
        <taxon>Alveolata</taxon>
        <taxon>Apicomplexa</taxon>
        <taxon>Aconoidasida</taxon>
        <taxon>Piroplasmida</taxon>
        <taxon>Babesiidae</taxon>
        <taxon>Babesia</taxon>
    </lineage>
</organism>
<comment type="caution">
    <text evidence="2">The sequence shown here is derived from an EMBL/GenBank/DDBJ whole genome shotgun (WGS) entry which is preliminary data.</text>
</comment>
<dbReference type="AlphaFoldDB" id="A0A2H6KGB0"/>
<gene>
    <name evidence="2" type="ORF">BOVATA_034920</name>
</gene>
<dbReference type="PANTHER" id="PTHR24637:SF396">
    <property type="entry name" value="COLLAGEN AND CALCIUM BINDING EGF DOMAINS 1"/>
    <property type="match status" value="1"/>
</dbReference>
<name>A0A2H6KGB0_9APIC</name>
<dbReference type="VEuPathDB" id="PiroplasmaDB:BOVATA_034920"/>
<dbReference type="OrthoDB" id="367190at2759"/>
<feature type="compositionally biased region" description="Pro residues" evidence="1">
    <location>
        <begin position="582"/>
        <end position="607"/>
    </location>
</feature>
<sequence length="936" mass="104239">MTKHGIPLNTLKQCLEFLQWLHKGGGKHRLQEVSQTLYDRIKTHFDSKFVSVENVEKGLRPFLSAVSKFYERLCYKAEAGKYVTKSAEDISNALLDCHPKFFAAMYFLQYCVNNTFGTLGGGGWEKNYPGYENKPWLGRNDWGGDLQEYLRSKDPKDYGGIIPGGFGKGEVRYGYSDTKGYAQGTRMYVDLEDIVSKTTYYNFFRSVFVSSAVAYSGVNKENTANALSLVRTFCDIVAGESDQDNGGELIRQLNEGLNRQVHSPTRKSICWKDLKDHCAKLMEKLRKLFNKEKRFDFTGQATKLLDLNKEELAGKAADWLRRSLTTVRGKLQQIRTDEGVLGLQQTDLGEYFTKHFFPYGFIFKDQTRFVKLDREVKLLMRDWRTVINDLKKRTGSDLDRLREILSGDKKEQCKEPPPTKPEAPPAKDHEGTPNQGKKAEGAQNQGKKVEGAENQGKKSEGAQNQGEKSEGAQNQGKKVEGAQNQGKKGEGAQNQGKKAEGNQNQNNDQSKSSGSASGKSVAPATPDGKDGGSGLQGPKGNKGDAGPPGPPGGQSPQGPKGDRGQQGPPGPLTPDQGQSVQPQPPPIPPTPPSTPTLPASPGPPGSPGQPGVHDPASPVGDHSAQQRLAAQGTMQLRDTGVARADSLSSPVVMQRSTQSTPASAHRHSTSVRTRDNFGAGGQAGKDDSWWGENEWIYKEDVKGKWIRKQQEDEWLKTQEQKDLEQQRRLQQHLRRFQQHKSRYTAPTPITIPEPIDFSVDGNVVYYDSDTELQGKRDVFDLRNERYMNSLRVETLRKIEEKHKLQKEAAGRYKTYEEHKYIEGQQDAGDVFTGIVEPDAKGVPNAAIIDKSAYLGVPRGEPIKAPKMFPPMPDVTGEHIPDPNLNTRLPMHPPIPRLKPKIESEMKKPYEPPISHTQPRHRTYQPQFQYIDPPRAS</sequence>
<accession>A0A2H6KGB0</accession>
<feature type="compositionally biased region" description="Basic and acidic residues" evidence="1">
    <location>
        <begin position="899"/>
        <end position="909"/>
    </location>
</feature>
<dbReference type="RefSeq" id="XP_028868242.1">
    <property type="nucleotide sequence ID" value="XM_029012409.1"/>
</dbReference>
<reference evidence="2 3" key="1">
    <citation type="journal article" date="2017" name="BMC Genomics">
        <title>Whole-genome assembly of Babesia ovata and comparative genomics between closely related pathogens.</title>
        <authorList>
            <person name="Yamagishi J."/>
            <person name="Asada M."/>
            <person name="Hakimi H."/>
            <person name="Tanaka T.Q."/>
            <person name="Sugimoto C."/>
            <person name="Kawazu S."/>
        </authorList>
    </citation>
    <scope>NUCLEOTIDE SEQUENCE [LARGE SCALE GENOMIC DNA]</scope>
    <source>
        <strain evidence="2 3">Miyake</strain>
    </source>
</reference>
<feature type="compositionally biased region" description="Basic and acidic residues" evidence="1">
    <location>
        <begin position="405"/>
        <end position="414"/>
    </location>
</feature>
<dbReference type="Proteomes" id="UP000236319">
    <property type="component" value="Unassembled WGS sequence"/>
</dbReference>
<feature type="compositionally biased region" description="Low complexity" evidence="1">
    <location>
        <begin position="502"/>
        <end position="520"/>
    </location>
</feature>
<dbReference type="GeneID" id="39875769"/>
<evidence type="ECO:0000313" key="2">
    <source>
        <dbReference type="EMBL" id="GBE61999.1"/>
    </source>
</evidence>
<feature type="compositionally biased region" description="Basic and acidic residues" evidence="1">
    <location>
        <begin position="447"/>
        <end position="460"/>
    </location>
</feature>
<feature type="region of interest" description="Disordered" evidence="1">
    <location>
        <begin position="877"/>
        <end position="936"/>
    </location>
</feature>
<keyword evidence="3" id="KW-1185">Reference proteome</keyword>
<feature type="compositionally biased region" description="Polar residues" evidence="1">
    <location>
        <begin position="623"/>
        <end position="636"/>
    </location>
</feature>
<feature type="compositionally biased region" description="Polar residues" evidence="1">
    <location>
        <begin position="461"/>
        <end position="496"/>
    </location>
</feature>
<dbReference type="EMBL" id="BDSA01000003">
    <property type="protein sequence ID" value="GBE61999.1"/>
    <property type="molecule type" value="Genomic_DNA"/>
</dbReference>
<feature type="compositionally biased region" description="Polar residues" evidence="1">
    <location>
        <begin position="646"/>
        <end position="662"/>
    </location>
</feature>